<dbReference type="OrthoDB" id="9800843at2"/>
<sequence>MYSIRQGLILGFHGCDRQVAEDVINSRSDLRQSINSYDWLGHGVYFWENSVSRAMEFAEFLKESPGRSRHPIKDPAVIGAVIHPGFCFDLVDYQNLCLLKSGFEVFKSAWETSGKILPANRNTGSGDDLLLRDLDCAVIEVIHQIRKESDEPQFDSVRGVFWEGDYLYPNAGFKQKNHVQLCVRNPNCIKGYFLPRSLNSSFSKV</sequence>
<proteinExistence type="predicted"/>
<name>A0A0S7C132_9BACT</name>
<organism evidence="1">
    <name type="scientific">Lentimicrobium saccharophilum</name>
    <dbReference type="NCBI Taxonomy" id="1678841"/>
    <lineage>
        <taxon>Bacteria</taxon>
        <taxon>Pseudomonadati</taxon>
        <taxon>Bacteroidota</taxon>
        <taxon>Bacteroidia</taxon>
        <taxon>Bacteroidales</taxon>
        <taxon>Lentimicrobiaceae</taxon>
        <taxon>Lentimicrobium</taxon>
    </lineage>
</organism>
<dbReference type="Proteomes" id="UP000053091">
    <property type="component" value="Unassembled WGS sequence"/>
</dbReference>
<evidence type="ECO:0008006" key="3">
    <source>
        <dbReference type="Google" id="ProtNLM"/>
    </source>
</evidence>
<dbReference type="RefSeq" id="WP_062037992.1">
    <property type="nucleotide sequence ID" value="NZ_DF968182.1"/>
</dbReference>
<evidence type="ECO:0000313" key="2">
    <source>
        <dbReference type="Proteomes" id="UP000053091"/>
    </source>
</evidence>
<dbReference type="STRING" id="1678841.TBC1_11496"/>
<evidence type="ECO:0000313" key="1">
    <source>
        <dbReference type="EMBL" id="GAP42367.1"/>
    </source>
</evidence>
<gene>
    <name evidence="1" type="ORF">TBC1_11496</name>
</gene>
<reference evidence="1" key="1">
    <citation type="journal article" date="2015" name="Genome Announc.">
        <title>Draft Genome Sequence of Bacteroidales Strain TBC1, a Novel Isolate from a Methanogenic Wastewater Treatment System.</title>
        <authorList>
            <person name="Tourlousse D.M."/>
            <person name="Matsuura N."/>
            <person name="Sun L."/>
            <person name="Toyonaga M."/>
            <person name="Kuroda K."/>
            <person name="Ohashi A."/>
            <person name="Cruz R."/>
            <person name="Yamaguchi T."/>
            <person name="Sekiguchi Y."/>
        </authorList>
    </citation>
    <scope>NUCLEOTIDE SEQUENCE [LARGE SCALE GENOMIC DNA]</scope>
    <source>
        <strain evidence="1">TBC1</strain>
    </source>
</reference>
<keyword evidence="2" id="KW-1185">Reference proteome</keyword>
<dbReference type="SUPFAM" id="SSF56399">
    <property type="entry name" value="ADP-ribosylation"/>
    <property type="match status" value="1"/>
</dbReference>
<dbReference type="EMBL" id="DF968182">
    <property type="protein sequence ID" value="GAP42367.1"/>
    <property type="molecule type" value="Genomic_DNA"/>
</dbReference>
<accession>A0A0S7C132</accession>
<protein>
    <recommendedName>
        <fullName evidence="3">DUF3990 domain-containing protein</fullName>
    </recommendedName>
</protein>
<dbReference type="AlphaFoldDB" id="A0A0S7C132"/>
<dbReference type="PATRIC" id="fig|1678841.3.peg.567"/>